<dbReference type="PROSITE" id="PS51704">
    <property type="entry name" value="GP_PDE"/>
    <property type="match status" value="1"/>
</dbReference>
<dbReference type="GO" id="GO:0008081">
    <property type="term" value="F:phosphoric diester hydrolase activity"/>
    <property type="evidence" value="ECO:0007669"/>
    <property type="project" value="InterPro"/>
</dbReference>
<reference evidence="2 3" key="1">
    <citation type="submission" date="2019-04" db="EMBL/GenBank/DDBJ databases">
        <title>A pseudo-fructophilic Leuconostoc citreum strain F192-5 isolated from peel of satsuma mandarin: the first report for isolation and characterization of strain-dependent fructophilic-like characteristics.</title>
        <authorList>
            <person name="Maeno S."/>
            <person name="Tanizawa Y."/>
            <person name="Kajikawa A."/>
            <person name="Kanesaki Y."/>
            <person name="Kubota E."/>
            <person name="Arita M."/>
            <person name="Leon D."/>
            <person name="Endo A."/>
        </authorList>
    </citation>
    <scope>NUCLEOTIDE SEQUENCE [LARGE SCALE GENOMIC DNA]</scope>
    <source>
        <strain evidence="2 3">F192-5</strain>
    </source>
</reference>
<gene>
    <name evidence="2" type="ORF">LCIT_15930</name>
</gene>
<sequence>MLYGKQQFQKINRLLLRQLQDEPFLIVAHRGFAHANIIENTVESMRVAFKLGADIVETDTMMTKDGTIFLLHTGTEKRLFGQSFSPEAITAKQFINKHYYNNIGELSSYQPVTLCNFIKQLPRNRMIHLDRGWSHLSELLAVLDHFPNQQQQFVIKIKPKAEQIATLRQHRIKYMTVVIVNHDSELQYILNHLTDEINIIGIELVAANLSDSHVQLDVIKHIKALGLTVMINTLTLNTTTSLFGTLDDDNAILASPLASPENIWQEVMINYQPNMINTDWAPLLSQYRRQLEH</sequence>
<accession>A0A5A5TZV1</accession>
<dbReference type="PANTHER" id="PTHR46211">
    <property type="entry name" value="GLYCEROPHOSPHORYL DIESTER PHOSPHODIESTERASE"/>
    <property type="match status" value="1"/>
</dbReference>
<dbReference type="CDD" id="cd08566">
    <property type="entry name" value="GDPD_AtGDE_like"/>
    <property type="match status" value="1"/>
</dbReference>
<dbReference type="Proteomes" id="UP000323274">
    <property type="component" value="Unassembled WGS sequence"/>
</dbReference>
<organism evidence="2 3">
    <name type="scientific">Leuconostoc citreum</name>
    <dbReference type="NCBI Taxonomy" id="33964"/>
    <lineage>
        <taxon>Bacteria</taxon>
        <taxon>Bacillati</taxon>
        <taxon>Bacillota</taxon>
        <taxon>Bacilli</taxon>
        <taxon>Lactobacillales</taxon>
        <taxon>Lactobacillaceae</taxon>
        <taxon>Leuconostoc</taxon>
    </lineage>
</organism>
<dbReference type="Pfam" id="PF03009">
    <property type="entry name" value="GDPD"/>
    <property type="match status" value="1"/>
</dbReference>
<dbReference type="InterPro" id="IPR030395">
    <property type="entry name" value="GP_PDE_dom"/>
</dbReference>
<dbReference type="AlphaFoldDB" id="A0A5A5TZV1"/>
<dbReference type="InterPro" id="IPR017946">
    <property type="entry name" value="PLC-like_Pdiesterase_TIM-brl"/>
</dbReference>
<protein>
    <recommendedName>
        <fullName evidence="1">GP-PDE domain-containing protein</fullName>
    </recommendedName>
</protein>
<dbReference type="GO" id="GO:0006629">
    <property type="term" value="P:lipid metabolic process"/>
    <property type="evidence" value="ECO:0007669"/>
    <property type="project" value="InterPro"/>
</dbReference>
<name>A0A5A5TZV1_LEUCI</name>
<dbReference type="EMBL" id="BJJW01000010">
    <property type="protein sequence ID" value="GDZ84351.1"/>
    <property type="molecule type" value="Genomic_DNA"/>
</dbReference>
<dbReference type="SUPFAM" id="SSF51695">
    <property type="entry name" value="PLC-like phosphodiesterases"/>
    <property type="match status" value="1"/>
</dbReference>
<dbReference type="PANTHER" id="PTHR46211:SF14">
    <property type="entry name" value="GLYCEROPHOSPHODIESTER PHOSPHODIESTERASE"/>
    <property type="match status" value="1"/>
</dbReference>
<proteinExistence type="predicted"/>
<evidence type="ECO:0000259" key="1">
    <source>
        <dbReference type="PROSITE" id="PS51704"/>
    </source>
</evidence>
<dbReference type="RefSeq" id="WP_149334689.1">
    <property type="nucleotide sequence ID" value="NZ_BJJW01000010.1"/>
</dbReference>
<feature type="domain" description="GP-PDE" evidence="1">
    <location>
        <begin position="24"/>
        <end position="267"/>
    </location>
</feature>
<evidence type="ECO:0000313" key="3">
    <source>
        <dbReference type="Proteomes" id="UP000323274"/>
    </source>
</evidence>
<dbReference type="Gene3D" id="3.20.20.190">
    <property type="entry name" value="Phosphatidylinositol (PI) phosphodiesterase"/>
    <property type="match status" value="1"/>
</dbReference>
<evidence type="ECO:0000313" key="2">
    <source>
        <dbReference type="EMBL" id="GDZ84351.1"/>
    </source>
</evidence>
<comment type="caution">
    <text evidence="2">The sequence shown here is derived from an EMBL/GenBank/DDBJ whole genome shotgun (WGS) entry which is preliminary data.</text>
</comment>